<proteinExistence type="predicted"/>
<protein>
    <submittedName>
        <fullName evidence="2">YpzG family protein</fullName>
    </submittedName>
</protein>
<keyword evidence="3" id="KW-1185">Reference proteome</keyword>
<dbReference type="AlphaFoldDB" id="A0A2S5GCL0"/>
<dbReference type="Proteomes" id="UP000239047">
    <property type="component" value="Unassembled WGS sequence"/>
</dbReference>
<evidence type="ECO:0000256" key="1">
    <source>
        <dbReference type="SAM" id="MobiDB-lite"/>
    </source>
</evidence>
<dbReference type="OrthoDB" id="2454841at2"/>
<evidence type="ECO:0000313" key="2">
    <source>
        <dbReference type="EMBL" id="PPA70736.1"/>
    </source>
</evidence>
<dbReference type="RefSeq" id="WP_104057486.1">
    <property type="nucleotide sequence ID" value="NZ_PREZ01000003.1"/>
</dbReference>
<evidence type="ECO:0000313" key="3">
    <source>
        <dbReference type="Proteomes" id="UP000239047"/>
    </source>
</evidence>
<comment type="caution">
    <text evidence="2">The sequence shown here is derived from an EMBL/GenBank/DDBJ whole genome shotgun (WGS) entry which is preliminary data.</text>
</comment>
<dbReference type="InterPro" id="IPR025413">
    <property type="entry name" value="YpzG-like"/>
</dbReference>
<dbReference type="EMBL" id="PREZ01000003">
    <property type="protein sequence ID" value="PPA70736.1"/>
    <property type="molecule type" value="Genomic_DNA"/>
</dbReference>
<feature type="region of interest" description="Disordered" evidence="1">
    <location>
        <begin position="1"/>
        <end position="50"/>
    </location>
</feature>
<organism evidence="2 3">
    <name type="scientific">Jeotgalibacillus proteolyticus</name>
    <dbReference type="NCBI Taxonomy" id="2082395"/>
    <lineage>
        <taxon>Bacteria</taxon>
        <taxon>Bacillati</taxon>
        <taxon>Bacillota</taxon>
        <taxon>Bacilli</taxon>
        <taxon>Bacillales</taxon>
        <taxon>Caryophanaceae</taxon>
        <taxon>Jeotgalibacillus</taxon>
    </lineage>
</organism>
<sequence>MSTKDQLDPQSQAFHHNWTRPKHASSQVNGHTEMSQHNIILRRVPRSGRR</sequence>
<reference evidence="2 3" key="1">
    <citation type="submission" date="2018-02" db="EMBL/GenBank/DDBJ databases">
        <title>Jeotgalibacillus proteolyticum sp. nov. a protease producing bacterium isolated from ocean sediments of Laizhou Bay.</title>
        <authorList>
            <person name="Li Y."/>
        </authorList>
    </citation>
    <scope>NUCLEOTIDE SEQUENCE [LARGE SCALE GENOMIC DNA]</scope>
    <source>
        <strain evidence="2 3">22-7</strain>
    </source>
</reference>
<feature type="compositionally biased region" description="Polar residues" evidence="1">
    <location>
        <begin position="1"/>
        <end position="14"/>
    </location>
</feature>
<gene>
    <name evidence="2" type="ORF">C4B60_08050</name>
</gene>
<name>A0A2S5GCL0_9BACL</name>
<feature type="compositionally biased region" description="Polar residues" evidence="1">
    <location>
        <begin position="24"/>
        <end position="38"/>
    </location>
</feature>
<dbReference type="Pfam" id="PF14139">
    <property type="entry name" value="YpzG"/>
    <property type="match status" value="1"/>
</dbReference>
<accession>A0A2S5GCL0</accession>